<accession>A0A6G0WDJ5</accession>
<keyword evidence="4" id="KW-1185">Reference proteome</keyword>
<dbReference type="VEuPathDB" id="FungiDB:AeMF1_015472"/>
<organism evidence="3 4">
    <name type="scientific">Aphanomyces euteiches</name>
    <dbReference type="NCBI Taxonomy" id="100861"/>
    <lineage>
        <taxon>Eukaryota</taxon>
        <taxon>Sar</taxon>
        <taxon>Stramenopiles</taxon>
        <taxon>Oomycota</taxon>
        <taxon>Saprolegniomycetes</taxon>
        <taxon>Saprolegniales</taxon>
        <taxon>Verrucalvaceae</taxon>
        <taxon>Aphanomyces</taxon>
    </lineage>
</organism>
<feature type="region of interest" description="Disordered" evidence="1">
    <location>
        <begin position="66"/>
        <end position="114"/>
    </location>
</feature>
<dbReference type="AlphaFoldDB" id="A0A6G0WDJ5"/>
<protein>
    <recommendedName>
        <fullName evidence="5">RxLR effector protein</fullName>
    </recommendedName>
</protein>
<reference evidence="3 4" key="1">
    <citation type="submission" date="2019-07" db="EMBL/GenBank/DDBJ databases">
        <title>Genomics analysis of Aphanomyces spp. identifies a new class of oomycete effector associated with host adaptation.</title>
        <authorList>
            <person name="Gaulin E."/>
        </authorList>
    </citation>
    <scope>NUCLEOTIDE SEQUENCE [LARGE SCALE GENOMIC DNA]</scope>
    <source>
        <strain evidence="3 4">ATCC 201684</strain>
    </source>
</reference>
<dbReference type="EMBL" id="VJMJ01000238">
    <property type="protein sequence ID" value="KAF0725555.1"/>
    <property type="molecule type" value="Genomic_DNA"/>
</dbReference>
<comment type="caution">
    <text evidence="3">The sequence shown here is derived from an EMBL/GenBank/DDBJ whole genome shotgun (WGS) entry which is preliminary data.</text>
</comment>
<evidence type="ECO:0000256" key="1">
    <source>
        <dbReference type="SAM" id="MobiDB-lite"/>
    </source>
</evidence>
<keyword evidence="2" id="KW-0732">Signal</keyword>
<evidence type="ECO:0008006" key="5">
    <source>
        <dbReference type="Google" id="ProtNLM"/>
    </source>
</evidence>
<name>A0A6G0WDJ5_9STRA</name>
<feature type="chain" id="PRO_5026300193" description="RxLR effector protein" evidence="2">
    <location>
        <begin position="19"/>
        <end position="114"/>
    </location>
</feature>
<dbReference type="Proteomes" id="UP000481153">
    <property type="component" value="Unassembled WGS sequence"/>
</dbReference>
<evidence type="ECO:0000256" key="2">
    <source>
        <dbReference type="SAM" id="SignalP"/>
    </source>
</evidence>
<proteinExistence type="predicted"/>
<evidence type="ECO:0000313" key="4">
    <source>
        <dbReference type="Proteomes" id="UP000481153"/>
    </source>
</evidence>
<feature type="signal peptide" evidence="2">
    <location>
        <begin position="1"/>
        <end position="18"/>
    </location>
</feature>
<sequence length="114" mass="12585">MRLVILLALVMTVAVAFARQNQESRALTVVKRKKSFVVKALDAIESFARSKPARIIHGVITKIKARFRKTPPPKRPATPRPVTSGLRPPPPRRGIMIDGQMVGGYLSSGPCCRR</sequence>
<gene>
    <name evidence="3" type="ORF">Ae201684_015997</name>
</gene>
<evidence type="ECO:0000313" key="3">
    <source>
        <dbReference type="EMBL" id="KAF0725555.1"/>
    </source>
</evidence>